<keyword evidence="4" id="KW-1003">Cell membrane</keyword>
<dbReference type="AlphaFoldDB" id="A0A840R1R2"/>
<keyword evidence="3 8" id="KW-0813">Transport</keyword>
<feature type="transmembrane region" description="Helical" evidence="8">
    <location>
        <begin position="164"/>
        <end position="184"/>
    </location>
</feature>
<evidence type="ECO:0000256" key="2">
    <source>
        <dbReference type="ARBA" id="ARBA00006236"/>
    </source>
</evidence>
<dbReference type="GO" id="GO:1990961">
    <property type="term" value="P:xenobiotic detoxification by transmembrane export across the plasma membrane"/>
    <property type="evidence" value="ECO:0007669"/>
    <property type="project" value="InterPro"/>
</dbReference>
<dbReference type="PANTHER" id="PTHR23502:SF132">
    <property type="entry name" value="POLYAMINE TRANSPORTER 2-RELATED"/>
    <property type="match status" value="1"/>
</dbReference>
<feature type="transmembrane region" description="Helical" evidence="8">
    <location>
        <begin position="99"/>
        <end position="122"/>
    </location>
</feature>
<dbReference type="InterPro" id="IPR004812">
    <property type="entry name" value="Efflux_drug-R_Bcr/CmlA"/>
</dbReference>
<dbReference type="EMBL" id="JACHHW010000002">
    <property type="protein sequence ID" value="MBB5186543.1"/>
    <property type="molecule type" value="Genomic_DNA"/>
</dbReference>
<dbReference type="NCBIfam" id="TIGR00710">
    <property type="entry name" value="efflux_Bcr_CflA"/>
    <property type="match status" value="1"/>
</dbReference>
<feature type="transmembrane region" description="Helical" evidence="8">
    <location>
        <begin position="247"/>
        <end position="266"/>
    </location>
</feature>
<organism evidence="10 11">
    <name type="scientific">Zhongshania antarctica</name>
    <dbReference type="NCBI Taxonomy" id="641702"/>
    <lineage>
        <taxon>Bacteria</taxon>
        <taxon>Pseudomonadati</taxon>
        <taxon>Pseudomonadota</taxon>
        <taxon>Gammaproteobacteria</taxon>
        <taxon>Cellvibrionales</taxon>
        <taxon>Spongiibacteraceae</taxon>
        <taxon>Zhongshania</taxon>
    </lineage>
</organism>
<dbReference type="InterPro" id="IPR020846">
    <property type="entry name" value="MFS_dom"/>
</dbReference>
<dbReference type="Pfam" id="PF07690">
    <property type="entry name" value="MFS_1"/>
    <property type="match status" value="1"/>
</dbReference>
<evidence type="ECO:0000256" key="4">
    <source>
        <dbReference type="ARBA" id="ARBA00022475"/>
    </source>
</evidence>
<feature type="transmembrane region" description="Helical" evidence="8">
    <location>
        <begin position="278"/>
        <end position="299"/>
    </location>
</feature>
<dbReference type="InterPro" id="IPR011701">
    <property type="entry name" value="MFS"/>
</dbReference>
<keyword evidence="7 8" id="KW-0472">Membrane</keyword>
<reference evidence="10 11" key="1">
    <citation type="submission" date="2020-08" db="EMBL/GenBank/DDBJ databases">
        <title>Genomic Encyclopedia of Type Strains, Phase IV (KMG-IV): sequencing the most valuable type-strain genomes for metagenomic binning, comparative biology and taxonomic classification.</title>
        <authorList>
            <person name="Goeker M."/>
        </authorList>
    </citation>
    <scope>NUCLEOTIDE SEQUENCE [LARGE SCALE GENOMIC DNA]</scope>
    <source>
        <strain evidence="10 11">DSM 25701</strain>
    </source>
</reference>
<feature type="transmembrane region" description="Helical" evidence="8">
    <location>
        <begin position="76"/>
        <end position="93"/>
    </location>
</feature>
<dbReference type="GO" id="GO:0042910">
    <property type="term" value="F:xenobiotic transmembrane transporter activity"/>
    <property type="evidence" value="ECO:0007669"/>
    <property type="project" value="InterPro"/>
</dbReference>
<dbReference type="PANTHER" id="PTHR23502">
    <property type="entry name" value="MAJOR FACILITATOR SUPERFAMILY"/>
    <property type="match status" value="1"/>
</dbReference>
<feature type="transmembrane region" description="Helical" evidence="8">
    <location>
        <begin position="365"/>
        <end position="384"/>
    </location>
</feature>
<dbReference type="SUPFAM" id="SSF103473">
    <property type="entry name" value="MFS general substrate transporter"/>
    <property type="match status" value="1"/>
</dbReference>
<evidence type="ECO:0000259" key="9">
    <source>
        <dbReference type="PROSITE" id="PS50850"/>
    </source>
</evidence>
<sequence length="396" mass="42427">MSSTLPPLRLILLLALIFALSPLAIDMYLPTIPAIAAELGVPAQDIAVTVSLYMLGLSFGQFFGGPISDYVGRRPTLFFGLALFAVASLVIASTESLSVFWAARFFQALGGGFASVVVPAIIRDHTEGQDTAKLFSQIMLITIIAPALAPSIGTLLYSLSGWKLVFLVLAAYALTVCFLASIIIKKRGSDPRPPLVDSLLTRYKFVLTNRTAMAYLVAQSLGFSVMITFVANAALVYIDLYGQSETVFSMLFAGNIVTLAIANRINNRLLNTVPAEQILPRAMLLLFVFCTGLLLVTAFSPPLWVVVPLVMLAVGALGGVMGNSQACALQFFPQHSGIASALMGSAQYLIGGLISGLSTQFHSDYMWPMTLTMFLASALGLYFVPKWDKKSLAVSA</sequence>
<gene>
    <name evidence="10" type="ORF">HNQ57_000804</name>
</gene>
<evidence type="ECO:0000256" key="6">
    <source>
        <dbReference type="ARBA" id="ARBA00022989"/>
    </source>
</evidence>
<dbReference type="PROSITE" id="PS00216">
    <property type="entry name" value="SUGAR_TRANSPORT_1"/>
    <property type="match status" value="1"/>
</dbReference>
<comment type="caution">
    <text evidence="10">The sequence shown here is derived from an EMBL/GenBank/DDBJ whole genome shotgun (WGS) entry which is preliminary data.</text>
</comment>
<keyword evidence="6 8" id="KW-1133">Transmembrane helix</keyword>
<evidence type="ECO:0000256" key="7">
    <source>
        <dbReference type="ARBA" id="ARBA00023136"/>
    </source>
</evidence>
<evidence type="ECO:0000256" key="3">
    <source>
        <dbReference type="ARBA" id="ARBA00022448"/>
    </source>
</evidence>
<proteinExistence type="inferred from homology"/>
<feature type="transmembrane region" description="Helical" evidence="8">
    <location>
        <begin position="338"/>
        <end position="359"/>
    </location>
</feature>
<comment type="caution">
    <text evidence="8">Lacks conserved residue(s) required for the propagation of feature annotation.</text>
</comment>
<evidence type="ECO:0000256" key="8">
    <source>
        <dbReference type="RuleBase" id="RU365088"/>
    </source>
</evidence>
<feature type="transmembrane region" description="Helical" evidence="8">
    <location>
        <begin position="134"/>
        <end position="158"/>
    </location>
</feature>
<dbReference type="Proteomes" id="UP000536640">
    <property type="component" value="Unassembled WGS sequence"/>
</dbReference>
<feature type="transmembrane region" description="Helical" evidence="8">
    <location>
        <begin position="212"/>
        <end position="235"/>
    </location>
</feature>
<evidence type="ECO:0000313" key="10">
    <source>
        <dbReference type="EMBL" id="MBB5186543.1"/>
    </source>
</evidence>
<dbReference type="InterPro" id="IPR005829">
    <property type="entry name" value="Sugar_transporter_CS"/>
</dbReference>
<comment type="similarity">
    <text evidence="2 8">Belongs to the major facilitator superfamily. Bcr/CmlA family.</text>
</comment>
<evidence type="ECO:0000313" key="11">
    <source>
        <dbReference type="Proteomes" id="UP000536640"/>
    </source>
</evidence>
<dbReference type="GO" id="GO:0005886">
    <property type="term" value="C:plasma membrane"/>
    <property type="evidence" value="ECO:0007669"/>
    <property type="project" value="UniProtKB-SubCell"/>
</dbReference>
<keyword evidence="8" id="KW-0997">Cell inner membrane</keyword>
<feature type="transmembrane region" description="Helical" evidence="8">
    <location>
        <begin position="46"/>
        <end position="64"/>
    </location>
</feature>
<dbReference type="RefSeq" id="WP_184461326.1">
    <property type="nucleotide sequence ID" value="NZ_JACHHW010000002.1"/>
</dbReference>
<feature type="domain" description="Major facilitator superfamily (MFS) profile" evidence="9">
    <location>
        <begin position="10"/>
        <end position="396"/>
    </location>
</feature>
<protein>
    <recommendedName>
        <fullName evidence="8">Bcr/CflA family efflux transporter</fullName>
    </recommendedName>
</protein>
<accession>A0A840R1R2</accession>
<evidence type="ECO:0000256" key="1">
    <source>
        <dbReference type="ARBA" id="ARBA00004651"/>
    </source>
</evidence>
<dbReference type="Gene3D" id="1.20.1720.10">
    <property type="entry name" value="Multidrug resistance protein D"/>
    <property type="match status" value="1"/>
</dbReference>
<evidence type="ECO:0000256" key="5">
    <source>
        <dbReference type="ARBA" id="ARBA00022692"/>
    </source>
</evidence>
<dbReference type="CDD" id="cd17320">
    <property type="entry name" value="MFS_MdfA_MDR_like"/>
    <property type="match status" value="1"/>
</dbReference>
<dbReference type="InterPro" id="IPR036259">
    <property type="entry name" value="MFS_trans_sf"/>
</dbReference>
<feature type="transmembrane region" description="Helical" evidence="8">
    <location>
        <begin position="305"/>
        <end position="326"/>
    </location>
</feature>
<dbReference type="PROSITE" id="PS50850">
    <property type="entry name" value="MFS"/>
    <property type="match status" value="1"/>
</dbReference>
<keyword evidence="11" id="KW-1185">Reference proteome</keyword>
<name>A0A840R1R2_9GAMM</name>
<keyword evidence="5 8" id="KW-0812">Transmembrane</keyword>
<comment type="subcellular location">
    <subcellularLocation>
        <location evidence="8">Cell inner membrane</location>
        <topology evidence="8">Multi-pass membrane protein</topology>
    </subcellularLocation>
    <subcellularLocation>
        <location evidence="1">Cell membrane</location>
        <topology evidence="1">Multi-pass membrane protein</topology>
    </subcellularLocation>
</comment>